<dbReference type="Pfam" id="PF00005">
    <property type="entry name" value="ABC_tran"/>
    <property type="match status" value="1"/>
</dbReference>
<comment type="caution">
    <text evidence="4">The sequence shown here is derived from an EMBL/GenBank/DDBJ whole genome shotgun (WGS) entry which is preliminary data.</text>
</comment>
<protein>
    <submittedName>
        <fullName evidence="4">ATP-binding cassette domain-containing protein</fullName>
    </submittedName>
</protein>
<keyword evidence="1" id="KW-0547">Nucleotide-binding</keyword>
<reference evidence="5" key="1">
    <citation type="journal article" date="2019" name="Int. J. Syst. Evol. Microbiol.">
        <title>The Global Catalogue of Microorganisms (GCM) 10K type strain sequencing project: providing services to taxonomists for standard genome sequencing and annotation.</title>
        <authorList>
            <consortium name="The Broad Institute Genomics Platform"/>
            <consortium name="The Broad Institute Genome Sequencing Center for Infectious Disease"/>
            <person name="Wu L."/>
            <person name="Ma J."/>
        </authorList>
    </citation>
    <scope>NUCLEOTIDE SEQUENCE [LARGE SCALE GENOMIC DNA]</scope>
    <source>
        <strain evidence="5">CCUG 62952</strain>
    </source>
</reference>
<evidence type="ECO:0000256" key="2">
    <source>
        <dbReference type="ARBA" id="ARBA00022840"/>
    </source>
</evidence>
<dbReference type="InterPro" id="IPR015854">
    <property type="entry name" value="ABC_transpr_LolD-like"/>
</dbReference>
<organism evidence="4 5">
    <name type="scientific">Sungkyunkwania multivorans</name>
    <dbReference type="NCBI Taxonomy" id="1173618"/>
    <lineage>
        <taxon>Bacteria</taxon>
        <taxon>Pseudomonadati</taxon>
        <taxon>Bacteroidota</taxon>
        <taxon>Flavobacteriia</taxon>
        <taxon>Flavobacteriales</taxon>
        <taxon>Flavobacteriaceae</taxon>
        <taxon>Sungkyunkwania</taxon>
    </lineage>
</organism>
<dbReference type="GO" id="GO:0005524">
    <property type="term" value="F:ATP binding"/>
    <property type="evidence" value="ECO:0007669"/>
    <property type="project" value="UniProtKB-KW"/>
</dbReference>
<gene>
    <name evidence="4" type="ORF">ACFQ1M_07365</name>
</gene>
<feature type="domain" description="ABC transporter" evidence="3">
    <location>
        <begin position="2"/>
        <end position="208"/>
    </location>
</feature>
<evidence type="ECO:0000313" key="4">
    <source>
        <dbReference type="EMBL" id="MFD0862021.1"/>
    </source>
</evidence>
<dbReference type="InterPro" id="IPR003593">
    <property type="entry name" value="AAA+_ATPase"/>
</dbReference>
<dbReference type="Proteomes" id="UP001596978">
    <property type="component" value="Unassembled WGS sequence"/>
</dbReference>
<accession>A0ABW3CZA7</accession>
<sequence length="208" mass="23360">MIQTKDLRFAYPNGPIFNFPDITLAKDEDLLILGPSGIGKTTLLHLLGLLLAPLGGNIAHDSTDLISLSEKEKDLYRGQNIGIIFQKPRFINSLNLIENIKAKLFFAKEKVADEAIEQVLEELQIIELKHKNVQKLSEGQKQRLSIAIAIINKPILILADEPTANLDDHNCEKVIQLLKETARKAQANLVLITHDQRVKPMFDKTLEL</sequence>
<dbReference type="Gene3D" id="3.40.50.300">
    <property type="entry name" value="P-loop containing nucleotide triphosphate hydrolases"/>
    <property type="match status" value="1"/>
</dbReference>
<dbReference type="EMBL" id="JBHTJH010000004">
    <property type="protein sequence ID" value="MFD0862021.1"/>
    <property type="molecule type" value="Genomic_DNA"/>
</dbReference>
<evidence type="ECO:0000256" key="1">
    <source>
        <dbReference type="ARBA" id="ARBA00022741"/>
    </source>
</evidence>
<evidence type="ECO:0000313" key="5">
    <source>
        <dbReference type="Proteomes" id="UP001596978"/>
    </source>
</evidence>
<name>A0ABW3CZA7_9FLAO</name>
<evidence type="ECO:0000259" key="3">
    <source>
        <dbReference type="PROSITE" id="PS50893"/>
    </source>
</evidence>
<keyword evidence="5" id="KW-1185">Reference proteome</keyword>
<dbReference type="PROSITE" id="PS50893">
    <property type="entry name" value="ABC_TRANSPORTER_2"/>
    <property type="match status" value="1"/>
</dbReference>
<keyword evidence="2 4" id="KW-0067">ATP-binding</keyword>
<dbReference type="RefSeq" id="WP_386406137.1">
    <property type="nucleotide sequence ID" value="NZ_JBHTJH010000004.1"/>
</dbReference>
<dbReference type="PANTHER" id="PTHR24220:SF611">
    <property type="entry name" value="ATP-BINDING COMPONENT OF ABC TRANSPORTER-RELATED"/>
    <property type="match status" value="1"/>
</dbReference>
<proteinExistence type="predicted"/>
<dbReference type="InterPro" id="IPR003439">
    <property type="entry name" value="ABC_transporter-like_ATP-bd"/>
</dbReference>
<dbReference type="SMART" id="SM00382">
    <property type="entry name" value="AAA"/>
    <property type="match status" value="1"/>
</dbReference>
<dbReference type="SUPFAM" id="SSF52540">
    <property type="entry name" value="P-loop containing nucleoside triphosphate hydrolases"/>
    <property type="match status" value="1"/>
</dbReference>
<dbReference type="PANTHER" id="PTHR24220">
    <property type="entry name" value="IMPORT ATP-BINDING PROTEIN"/>
    <property type="match status" value="1"/>
</dbReference>
<dbReference type="InterPro" id="IPR027417">
    <property type="entry name" value="P-loop_NTPase"/>
</dbReference>